<evidence type="ECO:0000256" key="2">
    <source>
        <dbReference type="ARBA" id="ARBA00023043"/>
    </source>
</evidence>
<feature type="repeat" description="ANK" evidence="3">
    <location>
        <begin position="377"/>
        <end position="409"/>
    </location>
</feature>
<keyword evidence="5" id="KW-1185">Reference proteome</keyword>
<dbReference type="Pfam" id="PF12796">
    <property type="entry name" value="Ank_2"/>
    <property type="match status" value="1"/>
</dbReference>
<proteinExistence type="predicted"/>
<name>A0ABR4J9M7_9EURO</name>
<dbReference type="InterPro" id="IPR050745">
    <property type="entry name" value="Multifunctional_regulatory"/>
</dbReference>
<dbReference type="EMBL" id="JBFXLU010000172">
    <property type="protein sequence ID" value="KAL2836761.1"/>
    <property type="molecule type" value="Genomic_DNA"/>
</dbReference>
<organism evidence="4 5">
    <name type="scientific">Aspergillus pseudoustus</name>
    <dbReference type="NCBI Taxonomy" id="1810923"/>
    <lineage>
        <taxon>Eukaryota</taxon>
        <taxon>Fungi</taxon>
        <taxon>Dikarya</taxon>
        <taxon>Ascomycota</taxon>
        <taxon>Pezizomycotina</taxon>
        <taxon>Eurotiomycetes</taxon>
        <taxon>Eurotiomycetidae</taxon>
        <taxon>Eurotiales</taxon>
        <taxon>Aspergillaceae</taxon>
        <taxon>Aspergillus</taxon>
        <taxon>Aspergillus subgen. Nidulantes</taxon>
    </lineage>
</organism>
<dbReference type="InterPro" id="IPR002110">
    <property type="entry name" value="Ankyrin_rpt"/>
</dbReference>
<dbReference type="PROSITE" id="PS50088">
    <property type="entry name" value="ANK_REPEAT"/>
    <property type="match status" value="2"/>
</dbReference>
<comment type="caution">
    <text evidence="4">The sequence shown here is derived from an EMBL/GenBank/DDBJ whole genome shotgun (WGS) entry which is preliminary data.</text>
</comment>
<accession>A0ABR4J9M7</accession>
<evidence type="ECO:0000313" key="4">
    <source>
        <dbReference type="EMBL" id="KAL2836761.1"/>
    </source>
</evidence>
<dbReference type="PROSITE" id="PS50297">
    <property type="entry name" value="ANK_REP_REGION"/>
    <property type="match status" value="2"/>
</dbReference>
<evidence type="ECO:0000256" key="3">
    <source>
        <dbReference type="PROSITE-ProRule" id="PRU00023"/>
    </source>
</evidence>
<keyword evidence="2 3" id="KW-0040">ANK repeat</keyword>
<dbReference type="Proteomes" id="UP001610446">
    <property type="component" value="Unassembled WGS sequence"/>
</dbReference>
<dbReference type="InterPro" id="IPR036770">
    <property type="entry name" value="Ankyrin_rpt-contain_sf"/>
</dbReference>
<dbReference type="SUPFAM" id="SSF48403">
    <property type="entry name" value="Ankyrin repeat"/>
    <property type="match status" value="1"/>
</dbReference>
<keyword evidence="1" id="KW-0677">Repeat</keyword>
<sequence length="494" mass="56317">MASPPKLPSEILLLIIKHGVEWYWAIPEIFKARLVSTIFADEILTLLLQTDRIGKEFFYEPKRYSDRHLYRWTTLPERLKHLYLRAKIDQNGSRPCSLSKLVHDYLDSRPSPDRNIQVQQIVDALVPVGHQIGSYLDPDLYKHLMAISPFYRANWATQIVQLQIALARDAITRNDSVTLQNVLEDGEDAGGVHLLWSHLFGTSPLCIAARIGTREIMETLLQYGTWHGGGPERAAMKIAIHCGNRAVLDAWLDPERLSRRSDSCPWQTFRTAFIEFARVGDMEMVEYLSGRCGWYWTDPSGTHFDVFMEAIRSGQLAVAEWILKLGWFEIEYATARFTNPKTALFVALHDCEPGVRVPMVRMLLSHGADPNELCPSVKGTPLQAAIRLNDPQLVHLLLDHGADASARTPGSIQRLRTRLRAPLLYAARRGDVQLVRKLFKHGANPLVVFRGRTLMDEAKAGRVEEVREMLFEFGWAEKFDEWATRRKVAKRKSA</sequence>
<feature type="repeat" description="ANK" evidence="3">
    <location>
        <begin position="418"/>
        <end position="444"/>
    </location>
</feature>
<dbReference type="Pfam" id="PF00023">
    <property type="entry name" value="Ank"/>
    <property type="match status" value="1"/>
</dbReference>
<dbReference type="PANTHER" id="PTHR24189:SF50">
    <property type="entry name" value="ANKYRIN REPEAT AND SOCS BOX PROTEIN 2"/>
    <property type="match status" value="1"/>
</dbReference>
<protein>
    <submittedName>
        <fullName evidence="4">Ankyrin repeat-containing domain protein</fullName>
    </submittedName>
</protein>
<gene>
    <name evidence="4" type="ORF">BJY01DRAFT_251792</name>
</gene>
<evidence type="ECO:0000256" key="1">
    <source>
        <dbReference type="ARBA" id="ARBA00022737"/>
    </source>
</evidence>
<reference evidence="4 5" key="1">
    <citation type="submission" date="2024-07" db="EMBL/GenBank/DDBJ databases">
        <title>Section-level genome sequencing and comparative genomics of Aspergillus sections Usti and Cavernicolus.</title>
        <authorList>
            <consortium name="Lawrence Berkeley National Laboratory"/>
            <person name="Nybo J.L."/>
            <person name="Vesth T.C."/>
            <person name="Theobald S."/>
            <person name="Frisvad J.C."/>
            <person name="Larsen T.O."/>
            <person name="Kjaerboelling I."/>
            <person name="Rothschild-Mancinelli K."/>
            <person name="Lyhne E.K."/>
            <person name="Kogle M.E."/>
            <person name="Barry K."/>
            <person name="Clum A."/>
            <person name="Na H."/>
            <person name="Ledsgaard L."/>
            <person name="Lin J."/>
            <person name="Lipzen A."/>
            <person name="Kuo A."/>
            <person name="Riley R."/>
            <person name="Mondo S."/>
            <person name="Labutti K."/>
            <person name="Haridas S."/>
            <person name="Pangalinan J."/>
            <person name="Salamov A.A."/>
            <person name="Simmons B.A."/>
            <person name="Magnuson J.K."/>
            <person name="Chen J."/>
            <person name="Drula E."/>
            <person name="Henrissat B."/>
            <person name="Wiebenga A."/>
            <person name="Lubbers R.J."/>
            <person name="Gomes A.C."/>
            <person name="Makela M.R."/>
            <person name="Stajich J."/>
            <person name="Grigoriev I.V."/>
            <person name="Mortensen U.H."/>
            <person name="De Vries R.P."/>
            <person name="Baker S.E."/>
            <person name="Andersen M.R."/>
        </authorList>
    </citation>
    <scope>NUCLEOTIDE SEQUENCE [LARGE SCALE GENOMIC DNA]</scope>
    <source>
        <strain evidence="4 5">CBS 123904</strain>
    </source>
</reference>
<dbReference type="PANTHER" id="PTHR24189">
    <property type="entry name" value="MYOTROPHIN"/>
    <property type="match status" value="1"/>
</dbReference>
<dbReference type="Gene3D" id="1.25.40.20">
    <property type="entry name" value="Ankyrin repeat-containing domain"/>
    <property type="match status" value="1"/>
</dbReference>
<dbReference type="SMART" id="SM00248">
    <property type="entry name" value="ANK"/>
    <property type="match status" value="5"/>
</dbReference>
<evidence type="ECO:0000313" key="5">
    <source>
        <dbReference type="Proteomes" id="UP001610446"/>
    </source>
</evidence>